<organism evidence="2 3">
    <name type="scientific">Calidithermus terrae</name>
    <dbReference type="NCBI Taxonomy" id="1408545"/>
    <lineage>
        <taxon>Bacteria</taxon>
        <taxon>Thermotogati</taxon>
        <taxon>Deinococcota</taxon>
        <taxon>Deinococci</taxon>
        <taxon>Thermales</taxon>
        <taxon>Thermaceae</taxon>
        <taxon>Calidithermus</taxon>
    </lineage>
</organism>
<evidence type="ECO:0000256" key="1">
    <source>
        <dbReference type="ARBA" id="ARBA00022729"/>
    </source>
</evidence>
<dbReference type="InterPro" id="IPR050955">
    <property type="entry name" value="Plant_Biomass_Hydrol_Est"/>
</dbReference>
<dbReference type="Pfam" id="PF00756">
    <property type="entry name" value="Esterase"/>
    <property type="match status" value="1"/>
</dbReference>
<dbReference type="Proteomes" id="UP000265715">
    <property type="component" value="Unassembled WGS sequence"/>
</dbReference>
<comment type="caution">
    <text evidence="2">The sequence shown here is derived from an EMBL/GenBank/DDBJ whole genome shotgun (WGS) entry which is preliminary data.</text>
</comment>
<accession>A0A399EB04</accession>
<gene>
    <name evidence="2" type="primary">phaZ</name>
    <name evidence="2" type="ORF">Mterra_03129</name>
</gene>
<dbReference type="Gene3D" id="3.40.50.1820">
    <property type="entry name" value="alpha/beta hydrolase"/>
    <property type="match status" value="1"/>
</dbReference>
<dbReference type="EC" id="3.1.1.76" evidence="2"/>
<evidence type="ECO:0000313" key="2">
    <source>
        <dbReference type="EMBL" id="RIH81485.1"/>
    </source>
</evidence>
<dbReference type="PANTHER" id="PTHR43037:SF1">
    <property type="entry name" value="BLL1128 PROTEIN"/>
    <property type="match status" value="1"/>
</dbReference>
<dbReference type="InterPro" id="IPR000801">
    <property type="entry name" value="Esterase-like"/>
</dbReference>
<keyword evidence="3" id="KW-1185">Reference proteome</keyword>
<protein>
    <submittedName>
        <fullName evidence="2">Poly(3-hydroxyoctanoate) depolymerase</fullName>
        <ecNumber evidence="2">3.1.1.76</ecNumber>
    </submittedName>
</protein>
<dbReference type="GO" id="GO:0050527">
    <property type="term" value="F:poly(3-hydroxyoctanoate) depolymerase activity"/>
    <property type="evidence" value="ECO:0007669"/>
    <property type="project" value="UniProtKB-EC"/>
</dbReference>
<keyword evidence="1" id="KW-0732">Signal</keyword>
<proteinExistence type="predicted"/>
<evidence type="ECO:0000313" key="3">
    <source>
        <dbReference type="Proteomes" id="UP000265715"/>
    </source>
</evidence>
<dbReference type="AlphaFoldDB" id="A0A399EB04"/>
<dbReference type="EMBL" id="QXDL01000170">
    <property type="protein sequence ID" value="RIH81485.1"/>
    <property type="molecule type" value="Genomic_DNA"/>
</dbReference>
<dbReference type="OrthoDB" id="9764953at2"/>
<dbReference type="InterPro" id="IPR029058">
    <property type="entry name" value="AB_hydrolase_fold"/>
</dbReference>
<keyword evidence="2" id="KW-0378">Hydrolase</keyword>
<dbReference type="PANTHER" id="PTHR43037">
    <property type="entry name" value="UNNAMED PRODUCT-RELATED"/>
    <property type="match status" value="1"/>
</dbReference>
<name>A0A399EB04_9DEIN</name>
<dbReference type="RefSeq" id="WP_027892756.1">
    <property type="nucleotide sequence ID" value="NZ_QXDL01000170.1"/>
</dbReference>
<reference evidence="2 3" key="1">
    <citation type="submission" date="2018-08" db="EMBL/GenBank/DDBJ databases">
        <title>Meiothermus terrae DSM 26712 genome sequencing project.</title>
        <authorList>
            <person name="Da Costa M.S."/>
            <person name="Albuquerque L."/>
            <person name="Raposo P."/>
            <person name="Froufe H.J.C."/>
            <person name="Barroso C.S."/>
            <person name="Egas C."/>
        </authorList>
    </citation>
    <scope>NUCLEOTIDE SEQUENCE [LARGE SCALE GENOMIC DNA]</scope>
    <source>
        <strain evidence="2 3">DSM 26712</strain>
    </source>
</reference>
<dbReference type="SUPFAM" id="SSF53474">
    <property type="entry name" value="alpha/beta-Hydrolases"/>
    <property type="match status" value="1"/>
</dbReference>
<sequence>MSVRFRYRKAAFDTLPYALYVPDGKAPREGWPLVVFLHGSGERGSDGRKQTTVGLPKHLKQHPERWPGVVAMPQCPEGLRWEGFVLESVYRLIGRLEREFRTDPDRLYLTGLSMGGHGTWTMACLYPDRFAAIAPMCGAADPFRVMFSLQHLPVWNFHGTDDGVVPVEFSRVLRQALEKGGNKTHRFTEYDEVGHAVWDKGYANEELPRWIFAQRRKR</sequence>